<accession>A0A2U9B3Y2</accession>
<protein>
    <submittedName>
        <fullName evidence="1">Uncharacterized protein</fullName>
    </submittedName>
</protein>
<evidence type="ECO:0000313" key="2">
    <source>
        <dbReference type="Proteomes" id="UP000246464"/>
    </source>
</evidence>
<sequence>MPFDCGSEEPHLGHVNGGYLFLRAGSLRVTRSSVVMLSTVDGALGEPQTGTHHQASCNCQTQGLPPAHFTISNIWLLFGTQLQHELLQLNVKPEMSGAGLGRPPE</sequence>
<gene>
    <name evidence="1" type="ORF">SMAX5B_019901</name>
</gene>
<keyword evidence="2" id="KW-1185">Reference proteome</keyword>
<organism evidence="1 2">
    <name type="scientific">Scophthalmus maximus</name>
    <name type="common">Turbot</name>
    <name type="synonym">Psetta maxima</name>
    <dbReference type="NCBI Taxonomy" id="52904"/>
    <lineage>
        <taxon>Eukaryota</taxon>
        <taxon>Metazoa</taxon>
        <taxon>Chordata</taxon>
        <taxon>Craniata</taxon>
        <taxon>Vertebrata</taxon>
        <taxon>Euteleostomi</taxon>
        <taxon>Actinopterygii</taxon>
        <taxon>Neopterygii</taxon>
        <taxon>Teleostei</taxon>
        <taxon>Neoteleostei</taxon>
        <taxon>Acanthomorphata</taxon>
        <taxon>Carangaria</taxon>
        <taxon>Pleuronectiformes</taxon>
        <taxon>Pleuronectoidei</taxon>
        <taxon>Scophthalmidae</taxon>
        <taxon>Scophthalmus</taxon>
    </lineage>
</organism>
<evidence type="ECO:0000313" key="1">
    <source>
        <dbReference type="EMBL" id="AWO98674.1"/>
    </source>
</evidence>
<dbReference type="Proteomes" id="UP000246464">
    <property type="component" value="Chromosome 3"/>
</dbReference>
<dbReference type="AlphaFoldDB" id="A0A2U9B3Y2"/>
<reference evidence="1 2" key="1">
    <citation type="submission" date="2017-12" db="EMBL/GenBank/DDBJ databases">
        <title>Integrating genomic resources of turbot (Scophthalmus maximus) in depth evaluation of genetic and physical mapping variation across individuals.</title>
        <authorList>
            <person name="Martinez P."/>
        </authorList>
    </citation>
    <scope>NUCLEOTIDE SEQUENCE [LARGE SCALE GENOMIC DNA]</scope>
</reference>
<name>A0A2U9B3Y2_SCOMX</name>
<proteinExistence type="predicted"/>
<dbReference type="EMBL" id="CP026245">
    <property type="protein sequence ID" value="AWO98674.1"/>
    <property type="molecule type" value="Genomic_DNA"/>
</dbReference>